<dbReference type="eggNOG" id="KOG2866">
    <property type="taxonomic scope" value="Eukaryota"/>
</dbReference>
<dbReference type="OrthoDB" id="361242at2759"/>
<dbReference type="PANTHER" id="PTHR16140">
    <property type="entry name" value="NON-STRUCTURAL MAINTENANCE OF CHROMOSOMES ELEMENT 4"/>
    <property type="match status" value="1"/>
</dbReference>
<feature type="domain" description="Non-structural maintenance of chromosome element 4 C-terminal" evidence="9">
    <location>
        <begin position="280"/>
        <end position="367"/>
    </location>
</feature>
<evidence type="ECO:0000256" key="3">
    <source>
        <dbReference type="ARBA" id="ARBA00022763"/>
    </source>
</evidence>
<evidence type="ECO:0000256" key="2">
    <source>
        <dbReference type="ARBA" id="ARBA00008997"/>
    </source>
</evidence>
<dbReference type="AlphaFoldDB" id="G7E2X8"/>
<dbReference type="HOGENOM" id="CLU_041037_3_0_1"/>
<evidence type="ECO:0000259" key="9">
    <source>
        <dbReference type="Pfam" id="PF08743"/>
    </source>
</evidence>
<evidence type="ECO:0000256" key="5">
    <source>
        <dbReference type="ARBA" id="ARBA00023204"/>
    </source>
</evidence>
<reference evidence="11 12" key="2">
    <citation type="journal article" date="2012" name="Open Biol.">
        <title>Characteristics of nucleosomes and linker DNA regions on the genome of the basidiomycete Mixia osmundae revealed by mono- and dinucleosome mapping.</title>
        <authorList>
            <person name="Nishida H."/>
            <person name="Kondo S."/>
            <person name="Matsumoto T."/>
            <person name="Suzuki Y."/>
            <person name="Yoshikawa H."/>
            <person name="Taylor T.D."/>
            <person name="Sugiyama J."/>
        </authorList>
    </citation>
    <scope>NUCLEOTIDE SEQUENCE [LARGE SCALE GENOMIC DNA]</scope>
    <source>
        <strain evidence="12">CBS 9802 / IAM 14324 / JCM 22182 / KY 12970</strain>
    </source>
</reference>
<dbReference type="GO" id="GO:0030915">
    <property type="term" value="C:Smc5-Smc6 complex"/>
    <property type="evidence" value="ECO:0007669"/>
    <property type="project" value="UniProtKB-UniRule"/>
</dbReference>
<reference evidence="11 12" key="1">
    <citation type="journal article" date="2011" name="J. Gen. Appl. Microbiol.">
        <title>Draft genome sequencing of the enigmatic basidiomycete Mixia osmundae.</title>
        <authorList>
            <person name="Nishida H."/>
            <person name="Nagatsuka Y."/>
            <person name="Sugiyama J."/>
        </authorList>
    </citation>
    <scope>NUCLEOTIDE SEQUENCE [LARGE SCALE GENOMIC DNA]</scope>
    <source>
        <strain evidence="12">CBS 9802 / IAM 14324 / JCM 22182 / KY 12970</strain>
    </source>
</reference>
<dbReference type="GO" id="GO:0006281">
    <property type="term" value="P:DNA repair"/>
    <property type="evidence" value="ECO:0007669"/>
    <property type="project" value="UniProtKB-UniRule"/>
</dbReference>
<feature type="region of interest" description="Disordered" evidence="8">
    <location>
        <begin position="227"/>
        <end position="255"/>
    </location>
</feature>
<dbReference type="FunCoup" id="G7E2X8">
    <property type="interactions" value="227"/>
</dbReference>
<proteinExistence type="inferred from homology"/>
<evidence type="ECO:0000256" key="8">
    <source>
        <dbReference type="SAM" id="MobiDB-lite"/>
    </source>
</evidence>
<evidence type="ECO:0000256" key="1">
    <source>
        <dbReference type="ARBA" id="ARBA00004123"/>
    </source>
</evidence>
<evidence type="ECO:0000256" key="6">
    <source>
        <dbReference type="ARBA" id="ARBA00023242"/>
    </source>
</evidence>
<protein>
    <recommendedName>
        <fullName evidence="7">Non-structural maintenance of chromosomes element 4</fullName>
    </recommendedName>
</protein>
<dbReference type="Proteomes" id="UP000009131">
    <property type="component" value="Unassembled WGS sequence"/>
</dbReference>
<keyword evidence="12" id="KW-1185">Reference proteome</keyword>
<keyword evidence="6 7" id="KW-0539">Nucleus</keyword>
<comment type="subunit">
    <text evidence="7">Component of the SMC5-SMC6 complex.</text>
</comment>
<dbReference type="Pfam" id="PF08743">
    <property type="entry name" value="Nse4_C"/>
    <property type="match status" value="1"/>
</dbReference>
<name>G7E2X8_MIXOS</name>
<dbReference type="InterPro" id="IPR029225">
    <property type="entry name" value="Nse4_Nse3-bd"/>
</dbReference>
<evidence type="ECO:0000313" key="11">
    <source>
        <dbReference type="EMBL" id="GAA97159.1"/>
    </source>
</evidence>
<dbReference type="STRING" id="764103.G7E2X8"/>
<dbReference type="Pfam" id="PF15412">
    <property type="entry name" value="Nse4-Nse3_bdg"/>
    <property type="match status" value="1"/>
</dbReference>
<gene>
    <name evidence="11" type="primary">Mo03835</name>
    <name evidence="11" type="ORF">E5Q_03835</name>
</gene>
<evidence type="ECO:0000313" key="12">
    <source>
        <dbReference type="Proteomes" id="UP000009131"/>
    </source>
</evidence>
<keyword evidence="4 7" id="KW-0233">DNA recombination</keyword>
<accession>G7E2X8</accession>
<dbReference type="InterPro" id="IPR014854">
    <property type="entry name" value="Nse4_C"/>
</dbReference>
<feature type="compositionally biased region" description="Basic and acidic residues" evidence="8">
    <location>
        <begin position="229"/>
        <end position="255"/>
    </location>
</feature>
<dbReference type="OMA" id="FMGINRT"/>
<dbReference type="InterPro" id="IPR027786">
    <property type="entry name" value="Nse4/EID"/>
</dbReference>
<keyword evidence="3 7" id="KW-0227">DNA damage</keyword>
<evidence type="ECO:0000259" key="10">
    <source>
        <dbReference type="Pfam" id="PF15412"/>
    </source>
</evidence>
<dbReference type="InParanoid" id="G7E2X8"/>
<keyword evidence="5 7" id="KW-0234">DNA repair</keyword>
<dbReference type="GO" id="GO:0006310">
    <property type="term" value="P:DNA recombination"/>
    <property type="evidence" value="ECO:0007669"/>
    <property type="project" value="UniProtKB-UniRule"/>
</dbReference>
<dbReference type="EMBL" id="BABT02000117">
    <property type="protein sequence ID" value="GAA97159.1"/>
    <property type="molecule type" value="Genomic_DNA"/>
</dbReference>
<organism evidence="11 12">
    <name type="scientific">Mixia osmundae (strain CBS 9802 / IAM 14324 / JCM 22182 / KY 12970)</name>
    <dbReference type="NCBI Taxonomy" id="764103"/>
    <lineage>
        <taxon>Eukaryota</taxon>
        <taxon>Fungi</taxon>
        <taxon>Dikarya</taxon>
        <taxon>Basidiomycota</taxon>
        <taxon>Pucciniomycotina</taxon>
        <taxon>Mixiomycetes</taxon>
        <taxon>Mixiales</taxon>
        <taxon>Mixiaceae</taxon>
        <taxon>Mixia</taxon>
    </lineage>
</organism>
<dbReference type="PANTHER" id="PTHR16140:SF0">
    <property type="entry name" value="NON-STRUCTURAL MAINTENANCE OF CHROMOSOMES ELEMENT 4"/>
    <property type="match status" value="1"/>
</dbReference>
<comment type="similarity">
    <text evidence="2 7">Belongs to the NSE4 family.</text>
</comment>
<comment type="caution">
    <text evidence="11">The sequence shown here is derived from an EMBL/GenBank/DDBJ whole genome shotgun (WGS) entry which is preliminary data.</text>
</comment>
<dbReference type="RefSeq" id="XP_014571155.1">
    <property type="nucleotide sequence ID" value="XM_014715669.1"/>
</dbReference>
<feature type="region of interest" description="Disordered" evidence="8">
    <location>
        <begin position="12"/>
        <end position="37"/>
    </location>
</feature>
<comment type="subcellular location">
    <subcellularLocation>
        <location evidence="1 7">Nucleus</location>
    </subcellularLocation>
</comment>
<evidence type="ECO:0000256" key="4">
    <source>
        <dbReference type="ARBA" id="ARBA00023172"/>
    </source>
</evidence>
<evidence type="ECO:0000256" key="7">
    <source>
        <dbReference type="RuleBase" id="RU365071"/>
    </source>
</evidence>
<dbReference type="GO" id="GO:0005634">
    <property type="term" value="C:nucleus"/>
    <property type="evidence" value="ECO:0007669"/>
    <property type="project" value="UniProtKB-SubCell"/>
</dbReference>
<feature type="domain" description="Nse4/EID protein Nse3/MAGE-binding" evidence="10">
    <location>
        <begin position="105"/>
        <end position="149"/>
    </location>
</feature>
<feature type="region of interest" description="Disordered" evidence="8">
    <location>
        <begin position="147"/>
        <end position="185"/>
    </location>
</feature>
<comment type="function">
    <text evidence="7">Component of the SMC5-SMC6 complex, that promotes sister chromatid alignment after DNA damage and facilitates double-stranded DNA breaks (DSBs) repair via homologous recombination between sister chromatids.</text>
</comment>
<sequence>MSDEEVVIVASAKSKGKARAKQPRLTQYKEPSPDVQDDIDVSIFDPNQDRGVVRKVRQEYRTIQDEMKSLNKDVKGTAVSSVMALLDRAENNFSSVKQTGEAVMDAALLNSMGQYTIQKARELKIGSEAFDCDAYVDCLAQLIGPSTTSNGRKRRKVAAGASRERARLESENESDESDGGDPVASQVDVADSWDRIGAMALQHTSRVPTIDFLLGAIATEHKKRIVKQRTRETKIDESERQKPQELSSRDVKRTKNETGTNVELIAQLIMRRQAAGLRTTYWELVCHPASFNQTVENIFYVSFLLRDGKFSLDYDDDEPNELYIMQCEEATDQDRADGVTRIQHVLEWDMNLWKMAIKAYDIREPIIPTRSAEVEENTKEGWHV</sequence>